<dbReference type="PANTHER" id="PTHR13864">
    <property type="entry name" value="T-CELL ACUTE LYMPHOCYTIC LEUKEMIA/STEM CELL LEUKEMIA-RELATED"/>
    <property type="match status" value="1"/>
</dbReference>
<keyword evidence="2" id="KW-0238">DNA-binding</keyword>
<dbReference type="EMBL" id="OY660877">
    <property type="protein sequence ID" value="CAJ1072188.1"/>
    <property type="molecule type" value="Genomic_DNA"/>
</dbReference>
<accession>A0AAV1GI40</accession>
<name>A0AAV1GI40_XYRNO</name>
<dbReference type="PANTHER" id="PTHR13864:SF25">
    <property type="entry name" value="PROTEIN LYL-1-LIKE ISOFORM X1-RELATED"/>
    <property type="match status" value="1"/>
</dbReference>
<evidence type="ECO:0000313" key="6">
    <source>
        <dbReference type="Proteomes" id="UP001178508"/>
    </source>
</evidence>
<protein>
    <submittedName>
        <fullName evidence="5">T-cell acute lymphocytic leukemia protein 1 homolog</fullName>
    </submittedName>
</protein>
<feature type="compositionally biased region" description="Basic and acidic residues" evidence="4">
    <location>
        <begin position="35"/>
        <end position="47"/>
    </location>
</feature>
<feature type="region of interest" description="Disordered" evidence="4">
    <location>
        <begin position="1"/>
        <end position="86"/>
    </location>
</feature>
<keyword evidence="6" id="KW-1185">Reference proteome</keyword>
<sequence length="314" mass="35882">MMEKRQQELCPTSPDVESGPGKREDSTIIISRQNGCKEHEEPRRREEEEGEEEDKEKGRERERERGGRLKGAEETDDVPLQNSSNGTSISIIINGVAKETASHNALDLKREVPVIELSRRDAIKALEQRTESHLVPITELRRPPPLPLPPPQRDDARMVQLSPNAFPVPARAMLYNLAQPLAAINSLGGESEQYSMYPSNRVKRRPAPYEVELDEGRRILDLYKYGKTHFCCVLLLPIYIVPYTSLPHPHCHPSTDRDLILHPVWGLRRMLCKKSQIQFITQMCNSWHEWVLLIRMSSMCIPAYNVGGFVVYSI</sequence>
<evidence type="ECO:0000313" key="5">
    <source>
        <dbReference type="EMBL" id="CAJ1072188.1"/>
    </source>
</evidence>
<evidence type="ECO:0000256" key="1">
    <source>
        <dbReference type="ARBA" id="ARBA00023015"/>
    </source>
</evidence>
<feature type="compositionally biased region" description="Basic and acidic residues" evidence="4">
    <location>
        <begin position="55"/>
        <end position="73"/>
    </location>
</feature>
<evidence type="ECO:0000256" key="4">
    <source>
        <dbReference type="SAM" id="MobiDB-lite"/>
    </source>
</evidence>
<evidence type="ECO:0000256" key="3">
    <source>
        <dbReference type="ARBA" id="ARBA00023163"/>
    </source>
</evidence>
<dbReference type="GO" id="GO:0000978">
    <property type="term" value="F:RNA polymerase II cis-regulatory region sequence-specific DNA binding"/>
    <property type="evidence" value="ECO:0007669"/>
    <property type="project" value="TreeGrafter"/>
</dbReference>
<organism evidence="5 6">
    <name type="scientific">Xyrichtys novacula</name>
    <name type="common">Pearly razorfish</name>
    <name type="synonym">Hemipteronotus novacula</name>
    <dbReference type="NCBI Taxonomy" id="13765"/>
    <lineage>
        <taxon>Eukaryota</taxon>
        <taxon>Metazoa</taxon>
        <taxon>Chordata</taxon>
        <taxon>Craniata</taxon>
        <taxon>Vertebrata</taxon>
        <taxon>Euteleostomi</taxon>
        <taxon>Actinopterygii</taxon>
        <taxon>Neopterygii</taxon>
        <taxon>Teleostei</taxon>
        <taxon>Neoteleostei</taxon>
        <taxon>Acanthomorphata</taxon>
        <taxon>Eupercaria</taxon>
        <taxon>Labriformes</taxon>
        <taxon>Labridae</taxon>
        <taxon>Xyrichtys</taxon>
    </lineage>
</organism>
<dbReference type="AlphaFoldDB" id="A0AAV1GI40"/>
<keyword evidence="1" id="KW-0805">Transcription regulation</keyword>
<reference evidence="5" key="1">
    <citation type="submission" date="2023-08" db="EMBL/GenBank/DDBJ databases">
        <authorList>
            <person name="Alioto T."/>
            <person name="Alioto T."/>
            <person name="Gomez Garrido J."/>
        </authorList>
    </citation>
    <scope>NUCLEOTIDE SEQUENCE</scope>
</reference>
<evidence type="ECO:0000256" key="2">
    <source>
        <dbReference type="ARBA" id="ARBA00023125"/>
    </source>
</evidence>
<dbReference type="InterPro" id="IPR040238">
    <property type="entry name" value="TAL-like"/>
</dbReference>
<dbReference type="GO" id="GO:0000981">
    <property type="term" value="F:DNA-binding transcription factor activity, RNA polymerase II-specific"/>
    <property type="evidence" value="ECO:0007669"/>
    <property type="project" value="InterPro"/>
</dbReference>
<keyword evidence="3" id="KW-0804">Transcription</keyword>
<gene>
    <name evidence="5" type="ORF">XNOV1_A000265</name>
</gene>
<proteinExistence type="predicted"/>
<dbReference type="Proteomes" id="UP001178508">
    <property type="component" value="Chromosome 14"/>
</dbReference>